<protein>
    <submittedName>
        <fullName evidence="1">Methyltransferase domain-containing protein</fullName>
    </submittedName>
</protein>
<dbReference type="AlphaFoldDB" id="A0A1M7LP48"/>
<name>A0A1M7LP48_9FIRM</name>
<dbReference type="Proteomes" id="UP000184038">
    <property type="component" value="Unassembled WGS sequence"/>
</dbReference>
<dbReference type="SUPFAM" id="SSF53335">
    <property type="entry name" value="S-adenosyl-L-methionine-dependent methyltransferases"/>
    <property type="match status" value="1"/>
</dbReference>
<accession>A0A1M7LP48</accession>
<dbReference type="PANTHER" id="PTHR43861">
    <property type="entry name" value="TRANS-ACONITATE 2-METHYLTRANSFERASE-RELATED"/>
    <property type="match status" value="1"/>
</dbReference>
<dbReference type="Gene3D" id="3.40.50.150">
    <property type="entry name" value="Vaccinia Virus protein VP39"/>
    <property type="match status" value="1"/>
</dbReference>
<evidence type="ECO:0000313" key="1">
    <source>
        <dbReference type="EMBL" id="SHM79968.1"/>
    </source>
</evidence>
<proteinExistence type="predicted"/>
<dbReference type="OrthoDB" id="9791837at2"/>
<dbReference type="RefSeq" id="WP_073289542.1">
    <property type="nucleotide sequence ID" value="NZ_FRCP01000017.1"/>
</dbReference>
<keyword evidence="1" id="KW-0808">Transferase</keyword>
<dbReference type="GO" id="GO:0008168">
    <property type="term" value="F:methyltransferase activity"/>
    <property type="evidence" value="ECO:0007669"/>
    <property type="project" value="UniProtKB-KW"/>
</dbReference>
<dbReference type="STRING" id="1120996.SAMN02746066_03345"/>
<keyword evidence="1" id="KW-0489">Methyltransferase</keyword>
<keyword evidence="2" id="KW-1185">Reference proteome</keyword>
<gene>
    <name evidence="1" type="ORF">SAMN02746066_03345</name>
</gene>
<dbReference type="CDD" id="cd02440">
    <property type="entry name" value="AdoMet_MTases"/>
    <property type="match status" value="1"/>
</dbReference>
<dbReference type="InterPro" id="IPR029063">
    <property type="entry name" value="SAM-dependent_MTases_sf"/>
</dbReference>
<dbReference type="GO" id="GO:0032259">
    <property type="term" value="P:methylation"/>
    <property type="evidence" value="ECO:0007669"/>
    <property type="project" value="UniProtKB-KW"/>
</dbReference>
<evidence type="ECO:0000313" key="2">
    <source>
        <dbReference type="Proteomes" id="UP000184038"/>
    </source>
</evidence>
<dbReference type="EMBL" id="FRCP01000017">
    <property type="protein sequence ID" value="SHM79968.1"/>
    <property type="molecule type" value="Genomic_DNA"/>
</dbReference>
<sequence length="300" mass="35244">MERVKCTLCGNEEVLPINNSIRNVTDDILKMYQCTKCHTHFIYPLPKETELEAYYDGEFRAEVHTKAYYEKSYMDNIFNNFTPEAKIRVKRVLSELKESDDILEVGTSVGYFLSAISEHVHLAYGTEWDSGARGYIEEVIANPKIKTAKNPWDFEQKFDKIFMFHVLEHIEYPVEFLQRLKKQLKTCGKIYIEVPNVDDIMVKTFENDAFKNFYYKKAHIFNFNEVGLNYIFDLAGFKSEIRFIQRYDLSNHFHWLAKGLPSGNGYYKNILSNEVNEEYVKCLVKAKQTDTLFAVIELED</sequence>
<dbReference type="SUPFAM" id="SSF57783">
    <property type="entry name" value="Zinc beta-ribbon"/>
    <property type="match status" value="1"/>
</dbReference>
<organism evidence="1 2">
    <name type="scientific">Anaerosporobacter mobilis DSM 15930</name>
    <dbReference type="NCBI Taxonomy" id="1120996"/>
    <lineage>
        <taxon>Bacteria</taxon>
        <taxon>Bacillati</taxon>
        <taxon>Bacillota</taxon>
        <taxon>Clostridia</taxon>
        <taxon>Lachnospirales</taxon>
        <taxon>Lachnospiraceae</taxon>
        <taxon>Anaerosporobacter</taxon>
    </lineage>
</organism>
<dbReference type="Pfam" id="PF13489">
    <property type="entry name" value="Methyltransf_23"/>
    <property type="match status" value="1"/>
</dbReference>
<reference evidence="1 2" key="1">
    <citation type="submission" date="2016-11" db="EMBL/GenBank/DDBJ databases">
        <authorList>
            <person name="Jaros S."/>
            <person name="Januszkiewicz K."/>
            <person name="Wedrychowicz H."/>
        </authorList>
    </citation>
    <scope>NUCLEOTIDE SEQUENCE [LARGE SCALE GENOMIC DNA]</scope>
    <source>
        <strain evidence="1 2">DSM 15930</strain>
    </source>
</reference>